<dbReference type="InterPro" id="IPR029068">
    <property type="entry name" value="Glyas_Bleomycin-R_OHBP_Dase"/>
</dbReference>
<organism evidence="1 2">
    <name type="scientific">Virgibacillus sediminis</name>
    <dbReference type="NCBI Taxonomy" id="202260"/>
    <lineage>
        <taxon>Bacteria</taxon>
        <taxon>Bacillati</taxon>
        <taxon>Bacillota</taxon>
        <taxon>Bacilli</taxon>
        <taxon>Bacillales</taxon>
        <taxon>Bacillaceae</taxon>
        <taxon>Virgibacillus</taxon>
    </lineage>
</organism>
<protein>
    <submittedName>
        <fullName evidence="1">VOC family protein</fullName>
    </submittedName>
</protein>
<gene>
    <name evidence="1" type="ORF">ACFODW_13505</name>
</gene>
<dbReference type="Proteomes" id="UP001595387">
    <property type="component" value="Unassembled WGS sequence"/>
</dbReference>
<dbReference type="EMBL" id="JBHRRZ010000035">
    <property type="protein sequence ID" value="MFC2949332.1"/>
    <property type="molecule type" value="Genomic_DNA"/>
</dbReference>
<comment type="caution">
    <text evidence="1">The sequence shown here is derived from an EMBL/GenBank/DDBJ whole genome shotgun (WGS) entry which is preliminary data.</text>
</comment>
<dbReference type="RefSeq" id="WP_390307298.1">
    <property type="nucleotide sequence ID" value="NZ_JBHRRZ010000035.1"/>
</dbReference>
<evidence type="ECO:0000313" key="2">
    <source>
        <dbReference type="Proteomes" id="UP001595387"/>
    </source>
</evidence>
<dbReference type="Gene3D" id="3.10.180.10">
    <property type="entry name" value="2,3-Dihydroxybiphenyl 1,2-Dioxygenase, domain 1"/>
    <property type="match status" value="1"/>
</dbReference>
<dbReference type="SUPFAM" id="SSF54593">
    <property type="entry name" value="Glyoxalase/Bleomycin resistance protein/Dihydroxybiphenyl dioxygenase"/>
    <property type="match status" value="1"/>
</dbReference>
<keyword evidence="2" id="KW-1185">Reference proteome</keyword>
<dbReference type="PANTHER" id="PTHR33990:SF1">
    <property type="entry name" value="PROTEIN YJDN"/>
    <property type="match status" value="1"/>
</dbReference>
<reference evidence="2" key="1">
    <citation type="journal article" date="2019" name="Int. J. Syst. Evol. Microbiol.">
        <title>The Global Catalogue of Microorganisms (GCM) 10K type strain sequencing project: providing services to taxonomists for standard genome sequencing and annotation.</title>
        <authorList>
            <consortium name="The Broad Institute Genomics Platform"/>
            <consortium name="The Broad Institute Genome Sequencing Center for Infectious Disease"/>
            <person name="Wu L."/>
            <person name="Ma J."/>
        </authorList>
    </citation>
    <scope>NUCLEOTIDE SEQUENCE [LARGE SCALE GENOMIC DNA]</scope>
    <source>
        <strain evidence="2">KCTC 13193</strain>
    </source>
</reference>
<name>A0ABV7A8E5_9BACI</name>
<accession>A0ABV7A8E5</accession>
<dbReference type="PANTHER" id="PTHR33990">
    <property type="entry name" value="PROTEIN YJDN-RELATED"/>
    <property type="match status" value="1"/>
</dbReference>
<sequence length="136" mass="15392">MKSATPYIFIENCKQEMKYYQRILGGEIKNVHLADGIAMFKGHEGKVLHGELHFKDCIIHFSDIFESVSIGDQVKVCLEFDSEKEIRRVYRSFLDGGHAAPALQSTFWGALHANVTDKNGIGWLLNYQGKADSENQ</sequence>
<proteinExistence type="predicted"/>
<evidence type="ECO:0000313" key="1">
    <source>
        <dbReference type="EMBL" id="MFC2949332.1"/>
    </source>
</evidence>